<dbReference type="PANTHER" id="PTHR34696">
    <property type="entry name" value="PHOSPHORIBOSYLFORMYLGLYCINAMIDINE SYNTHASE SUBUNIT PURS"/>
    <property type="match status" value="1"/>
</dbReference>
<protein>
    <recommendedName>
        <fullName evidence="6">Phosphoribosylformylglycinamidine synthase subunit PurS</fullName>
        <shortName evidence="6">FGAM synthase</shortName>
        <ecNumber evidence="6">6.3.5.3</ecNumber>
    </recommendedName>
    <alternativeName>
        <fullName evidence="6">Formylglycinamide ribonucleotide amidotransferase subunit III</fullName>
        <shortName evidence="6">FGAR amidotransferase III</shortName>
        <shortName evidence="6">FGAR-AT III</shortName>
    </alternativeName>
    <alternativeName>
        <fullName evidence="6">Phosphoribosylformylglycinamidine synthase subunit III</fullName>
    </alternativeName>
</protein>
<organism evidence="7 8">
    <name type="scientific">candidate division WOR-1 bacterium DG_54_3</name>
    <dbReference type="NCBI Taxonomy" id="1703775"/>
    <lineage>
        <taxon>Bacteria</taxon>
        <taxon>Bacillati</taxon>
        <taxon>Saganbacteria</taxon>
    </lineage>
</organism>
<comment type="subunit">
    <text evidence="6">Part of the FGAM synthase complex composed of 1 PurL, 1 PurQ and 2 PurS subunits.</text>
</comment>
<keyword evidence="3 6" id="KW-0547">Nucleotide-binding</keyword>
<evidence type="ECO:0000313" key="8">
    <source>
        <dbReference type="Proteomes" id="UP000051861"/>
    </source>
</evidence>
<keyword evidence="5 6" id="KW-0067">ATP-binding</keyword>
<evidence type="ECO:0000256" key="1">
    <source>
        <dbReference type="ARBA" id="ARBA00022490"/>
    </source>
</evidence>
<evidence type="ECO:0000256" key="5">
    <source>
        <dbReference type="ARBA" id="ARBA00022840"/>
    </source>
</evidence>
<dbReference type="InterPro" id="IPR003850">
    <property type="entry name" value="PurS"/>
</dbReference>
<evidence type="ECO:0000256" key="4">
    <source>
        <dbReference type="ARBA" id="ARBA00022755"/>
    </source>
</evidence>
<comment type="function">
    <text evidence="6">Part of the phosphoribosylformylglycinamidine synthase complex involved in the purines biosynthetic pathway. Catalyzes the ATP-dependent conversion of formylglycinamide ribonucleotide (FGAR) and glutamine to yield formylglycinamidine ribonucleotide (FGAM) and glutamate. The FGAM synthase complex is composed of three subunits. PurQ produces an ammonia molecule by converting glutamine to glutamate. PurL transfers the ammonia molecule to FGAR to form FGAM in an ATP-dependent manner. PurS interacts with PurQ and PurL and is thought to assist in the transfer of the ammonia molecule from PurQ to PurL.</text>
</comment>
<dbReference type="InterPro" id="IPR036604">
    <property type="entry name" value="PurS-like_sf"/>
</dbReference>
<dbReference type="EC" id="6.3.5.3" evidence="6"/>
<dbReference type="PATRIC" id="fig|1703775.3.peg.147"/>
<dbReference type="Gene3D" id="3.30.1280.10">
    <property type="entry name" value="Phosphoribosylformylglycinamidine synthase subunit PurS"/>
    <property type="match status" value="1"/>
</dbReference>
<comment type="caution">
    <text evidence="7">The sequence shown here is derived from an EMBL/GenBank/DDBJ whole genome shotgun (WGS) entry which is preliminary data.</text>
</comment>
<name>A0A0S7Y687_UNCSA</name>
<dbReference type="PANTHER" id="PTHR34696:SF1">
    <property type="entry name" value="PHOSPHORIBOSYLFORMYLGLYCINAMIDINE SYNTHASE SUBUNIT PURS"/>
    <property type="match status" value="1"/>
</dbReference>
<dbReference type="GO" id="GO:0006189">
    <property type="term" value="P:'de novo' IMP biosynthetic process"/>
    <property type="evidence" value="ECO:0007669"/>
    <property type="project" value="UniProtKB-UniRule"/>
</dbReference>
<evidence type="ECO:0000256" key="3">
    <source>
        <dbReference type="ARBA" id="ARBA00022741"/>
    </source>
</evidence>
<dbReference type="EMBL" id="LIZX01000007">
    <property type="protein sequence ID" value="KPJ70106.1"/>
    <property type="molecule type" value="Genomic_DNA"/>
</dbReference>
<comment type="catalytic activity">
    <reaction evidence="6">
        <text>N(2)-formyl-N(1)-(5-phospho-beta-D-ribosyl)glycinamide + L-glutamine + ATP + H2O = 2-formamido-N(1)-(5-O-phospho-beta-D-ribosyl)acetamidine + L-glutamate + ADP + phosphate + H(+)</text>
        <dbReference type="Rhea" id="RHEA:17129"/>
        <dbReference type="ChEBI" id="CHEBI:15377"/>
        <dbReference type="ChEBI" id="CHEBI:15378"/>
        <dbReference type="ChEBI" id="CHEBI:29985"/>
        <dbReference type="ChEBI" id="CHEBI:30616"/>
        <dbReference type="ChEBI" id="CHEBI:43474"/>
        <dbReference type="ChEBI" id="CHEBI:58359"/>
        <dbReference type="ChEBI" id="CHEBI:147286"/>
        <dbReference type="ChEBI" id="CHEBI:147287"/>
        <dbReference type="ChEBI" id="CHEBI:456216"/>
        <dbReference type="EC" id="6.3.5.3"/>
    </reaction>
</comment>
<evidence type="ECO:0000256" key="6">
    <source>
        <dbReference type="HAMAP-Rule" id="MF_01926"/>
    </source>
</evidence>
<dbReference type="HAMAP" id="MF_01926">
    <property type="entry name" value="PurS"/>
    <property type="match status" value="1"/>
</dbReference>
<dbReference type="NCBIfam" id="TIGR00302">
    <property type="entry name" value="phosphoribosylformylglycinamidine synthase subunit PurS"/>
    <property type="match status" value="1"/>
</dbReference>
<proteinExistence type="inferred from homology"/>
<dbReference type="AlphaFoldDB" id="A0A0S7Y687"/>
<comment type="similarity">
    <text evidence="6">Belongs to the PurS family.</text>
</comment>
<comment type="subcellular location">
    <subcellularLocation>
        <location evidence="6">Cytoplasm</location>
    </subcellularLocation>
</comment>
<evidence type="ECO:0000256" key="2">
    <source>
        <dbReference type="ARBA" id="ARBA00022598"/>
    </source>
</evidence>
<dbReference type="GO" id="GO:0004642">
    <property type="term" value="F:phosphoribosylformylglycinamidine synthase activity"/>
    <property type="evidence" value="ECO:0007669"/>
    <property type="project" value="UniProtKB-UniRule"/>
</dbReference>
<dbReference type="Proteomes" id="UP000051861">
    <property type="component" value="Unassembled WGS sequence"/>
</dbReference>
<sequence length="81" mass="9356">MLEIEVYITLKKTVADPQGLTIKHALESLGYKEVKDVRIGKLISLRLNVDNKEVAERKLNEMCKKLLANPIIEDYRFEIRG</sequence>
<keyword evidence="1 6" id="KW-0963">Cytoplasm</keyword>
<dbReference type="Pfam" id="PF02700">
    <property type="entry name" value="PurS"/>
    <property type="match status" value="1"/>
</dbReference>
<dbReference type="NCBIfam" id="NF004630">
    <property type="entry name" value="PRK05974.1"/>
    <property type="match status" value="1"/>
</dbReference>
<dbReference type="GO" id="GO:0005524">
    <property type="term" value="F:ATP binding"/>
    <property type="evidence" value="ECO:0007669"/>
    <property type="project" value="UniProtKB-UniRule"/>
</dbReference>
<comment type="pathway">
    <text evidence="6">Purine metabolism; IMP biosynthesis via de novo pathway; 5-amino-1-(5-phospho-D-ribosyl)imidazole from N(2)-formyl-N(1)-(5-phospho-D-ribosyl)glycinamide: step 1/2.</text>
</comment>
<dbReference type="GO" id="GO:0005737">
    <property type="term" value="C:cytoplasm"/>
    <property type="evidence" value="ECO:0007669"/>
    <property type="project" value="UniProtKB-SubCell"/>
</dbReference>
<reference evidence="7 8" key="1">
    <citation type="journal article" date="2015" name="Microbiome">
        <title>Genomic resolution of linkages in carbon, nitrogen, and sulfur cycling among widespread estuary sediment bacteria.</title>
        <authorList>
            <person name="Baker B.J."/>
            <person name="Lazar C.S."/>
            <person name="Teske A.P."/>
            <person name="Dick G.J."/>
        </authorList>
    </citation>
    <scope>NUCLEOTIDE SEQUENCE [LARGE SCALE GENOMIC DNA]</scope>
    <source>
        <strain evidence="7">DG_54_3</strain>
    </source>
</reference>
<dbReference type="SUPFAM" id="SSF82697">
    <property type="entry name" value="PurS-like"/>
    <property type="match status" value="1"/>
</dbReference>
<evidence type="ECO:0000313" key="7">
    <source>
        <dbReference type="EMBL" id="KPJ70106.1"/>
    </source>
</evidence>
<dbReference type="UniPathway" id="UPA00074">
    <property type="reaction ID" value="UER00128"/>
</dbReference>
<keyword evidence="2 6" id="KW-0436">Ligase</keyword>
<accession>A0A0S7Y687</accession>
<gene>
    <name evidence="6" type="primary">purS</name>
    <name evidence="7" type="ORF">AMJ44_00775</name>
</gene>
<keyword evidence="4 6" id="KW-0658">Purine biosynthesis</keyword>